<keyword evidence="1" id="KW-0472">Membrane</keyword>
<dbReference type="EMBL" id="ML122324">
    <property type="protein sequence ID" value="RPD53307.1"/>
    <property type="molecule type" value="Genomic_DNA"/>
</dbReference>
<evidence type="ECO:0000313" key="3">
    <source>
        <dbReference type="Proteomes" id="UP000313359"/>
    </source>
</evidence>
<keyword evidence="1" id="KW-0812">Transmembrane</keyword>
<dbReference type="Proteomes" id="UP000313359">
    <property type="component" value="Unassembled WGS sequence"/>
</dbReference>
<proteinExistence type="predicted"/>
<gene>
    <name evidence="2" type="ORF">L227DRAFT_568018</name>
</gene>
<keyword evidence="3" id="KW-1185">Reference proteome</keyword>
<sequence>MTTEEWGIRLLQLQFMLAGSVFREDFNSIPDSEPQLHLFLLQLSISLGISFVNFLACLLVSQKVADSDCTVLSSASKYKVGSSRALSTTSSSSKPLRSYLFKDNHGQLNRWSTINPVHSLSFSNLLHPINTNVAAPEPGYVLCTTHPNDPLLSRLCIDPLVLKLVHFANEWALHNEI</sequence>
<accession>A0A5C2RS66</accession>
<evidence type="ECO:0000313" key="2">
    <source>
        <dbReference type="EMBL" id="RPD53307.1"/>
    </source>
</evidence>
<protein>
    <submittedName>
        <fullName evidence="2">Uncharacterized protein</fullName>
    </submittedName>
</protein>
<dbReference type="AlphaFoldDB" id="A0A5C2RS66"/>
<reference evidence="2" key="1">
    <citation type="journal article" date="2018" name="Genome Biol. Evol.">
        <title>Genomics and development of Lentinus tigrinus, a white-rot wood-decaying mushroom with dimorphic fruiting bodies.</title>
        <authorList>
            <person name="Wu B."/>
            <person name="Xu Z."/>
            <person name="Knudson A."/>
            <person name="Carlson A."/>
            <person name="Chen N."/>
            <person name="Kovaka S."/>
            <person name="LaButti K."/>
            <person name="Lipzen A."/>
            <person name="Pennachio C."/>
            <person name="Riley R."/>
            <person name="Schakwitz W."/>
            <person name="Umezawa K."/>
            <person name="Ohm R.A."/>
            <person name="Grigoriev I.V."/>
            <person name="Nagy L.G."/>
            <person name="Gibbons J."/>
            <person name="Hibbett D."/>
        </authorList>
    </citation>
    <scope>NUCLEOTIDE SEQUENCE [LARGE SCALE GENOMIC DNA]</scope>
    <source>
        <strain evidence="2">ALCF2SS1-6</strain>
    </source>
</reference>
<organism evidence="2 3">
    <name type="scientific">Lentinus tigrinus ALCF2SS1-6</name>
    <dbReference type="NCBI Taxonomy" id="1328759"/>
    <lineage>
        <taxon>Eukaryota</taxon>
        <taxon>Fungi</taxon>
        <taxon>Dikarya</taxon>
        <taxon>Basidiomycota</taxon>
        <taxon>Agaricomycotina</taxon>
        <taxon>Agaricomycetes</taxon>
        <taxon>Polyporales</taxon>
        <taxon>Polyporaceae</taxon>
        <taxon>Lentinus</taxon>
    </lineage>
</organism>
<feature type="transmembrane region" description="Helical" evidence="1">
    <location>
        <begin position="39"/>
        <end position="60"/>
    </location>
</feature>
<keyword evidence="1" id="KW-1133">Transmembrane helix</keyword>
<name>A0A5C2RS66_9APHY</name>
<evidence type="ECO:0000256" key="1">
    <source>
        <dbReference type="SAM" id="Phobius"/>
    </source>
</evidence>